<gene>
    <name evidence="1" type="ORF">GMARGA_LOCUS40421</name>
</gene>
<proteinExistence type="predicted"/>
<dbReference type="EMBL" id="CAJVQB010103070">
    <property type="protein sequence ID" value="CAG8850842.1"/>
    <property type="molecule type" value="Genomic_DNA"/>
</dbReference>
<evidence type="ECO:0000313" key="2">
    <source>
        <dbReference type="Proteomes" id="UP000789901"/>
    </source>
</evidence>
<dbReference type="Proteomes" id="UP000789901">
    <property type="component" value="Unassembled WGS sequence"/>
</dbReference>
<keyword evidence="2" id="KW-1185">Reference proteome</keyword>
<name>A0ABN7X9B5_GIGMA</name>
<feature type="non-terminal residue" evidence="1">
    <location>
        <position position="47"/>
    </location>
</feature>
<organism evidence="1 2">
    <name type="scientific">Gigaspora margarita</name>
    <dbReference type="NCBI Taxonomy" id="4874"/>
    <lineage>
        <taxon>Eukaryota</taxon>
        <taxon>Fungi</taxon>
        <taxon>Fungi incertae sedis</taxon>
        <taxon>Mucoromycota</taxon>
        <taxon>Glomeromycotina</taxon>
        <taxon>Glomeromycetes</taxon>
        <taxon>Diversisporales</taxon>
        <taxon>Gigasporaceae</taxon>
        <taxon>Gigaspora</taxon>
    </lineage>
</organism>
<sequence length="47" mass="5507">IDDINQQILAKISEIKEFEYLFANSVENRNQGDQSFYPIEFLNTLTP</sequence>
<evidence type="ECO:0000313" key="1">
    <source>
        <dbReference type="EMBL" id="CAG8850842.1"/>
    </source>
</evidence>
<accession>A0ABN7X9B5</accession>
<comment type="caution">
    <text evidence="1">The sequence shown here is derived from an EMBL/GenBank/DDBJ whole genome shotgun (WGS) entry which is preliminary data.</text>
</comment>
<feature type="non-terminal residue" evidence="1">
    <location>
        <position position="1"/>
    </location>
</feature>
<reference evidence="1 2" key="1">
    <citation type="submission" date="2021-06" db="EMBL/GenBank/DDBJ databases">
        <authorList>
            <person name="Kallberg Y."/>
            <person name="Tangrot J."/>
            <person name="Rosling A."/>
        </authorList>
    </citation>
    <scope>NUCLEOTIDE SEQUENCE [LARGE SCALE GENOMIC DNA]</scope>
    <source>
        <strain evidence="1 2">120-4 pot B 10/14</strain>
    </source>
</reference>
<protein>
    <submittedName>
        <fullName evidence="1">10826_t:CDS:1</fullName>
    </submittedName>
</protein>